<gene>
    <name evidence="1" type="ORF">CUJ83_01195</name>
</gene>
<evidence type="ECO:0000313" key="2">
    <source>
        <dbReference type="Proteomes" id="UP001320159"/>
    </source>
</evidence>
<protein>
    <submittedName>
        <fullName evidence="1">DUF123 domain-containing protein</fullName>
    </submittedName>
</protein>
<accession>A0AAP2R9X5</accession>
<dbReference type="CDD" id="cd10441">
    <property type="entry name" value="GIY-YIG_COG1833"/>
    <property type="match status" value="1"/>
</dbReference>
<dbReference type="EMBL" id="PGCK01000001">
    <property type="protein sequence ID" value="MCD1293613.1"/>
    <property type="molecule type" value="Genomic_DNA"/>
</dbReference>
<organism evidence="1 2">
    <name type="scientific">Methanooceanicella nereidis</name>
    <dbReference type="NCBI Taxonomy" id="2052831"/>
    <lineage>
        <taxon>Archaea</taxon>
        <taxon>Methanobacteriati</taxon>
        <taxon>Methanobacteriota</taxon>
        <taxon>Stenosarchaea group</taxon>
        <taxon>Methanomicrobia</taxon>
        <taxon>Methanocellales</taxon>
        <taxon>Methanocellaceae</taxon>
        <taxon>Methanooceanicella</taxon>
    </lineage>
</organism>
<name>A0AAP2R9X5_9EURY</name>
<evidence type="ECO:0000313" key="1">
    <source>
        <dbReference type="EMBL" id="MCD1293613.1"/>
    </source>
</evidence>
<dbReference type="PANTHER" id="PTHR37460:SF1">
    <property type="entry name" value="ENDONUCLEASE III"/>
    <property type="match status" value="1"/>
</dbReference>
<comment type="caution">
    <text evidence="1">The sequence shown here is derived from an EMBL/GenBank/DDBJ whole genome shotgun (WGS) entry which is preliminary data.</text>
</comment>
<dbReference type="InterPro" id="IPR002837">
    <property type="entry name" value="DUF123"/>
</dbReference>
<reference evidence="1 2" key="1">
    <citation type="submission" date="2017-11" db="EMBL/GenBank/DDBJ databases">
        <title>Isolation and Characterization of Family Methanocellaceae Species from Potential Methane Hydrate Area Offshore Southwestern Taiwan.</title>
        <authorList>
            <person name="Zhang W.-L."/>
            <person name="Chen W.-C."/>
            <person name="Lai M.-C."/>
            <person name="Chen S.-C."/>
        </authorList>
    </citation>
    <scope>NUCLEOTIDE SEQUENCE [LARGE SCALE GENOMIC DNA]</scope>
    <source>
        <strain evidence="1 2">CWC-04</strain>
    </source>
</reference>
<dbReference type="Proteomes" id="UP001320159">
    <property type="component" value="Unassembled WGS sequence"/>
</dbReference>
<dbReference type="Pfam" id="PF01986">
    <property type="entry name" value="DUF123"/>
    <property type="match status" value="1"/>
</dbReference>
<dbReference type="RefSeq" id="WP_230739659.1">
    <property type="nucleotide sequence ID" value="NZ_PGCK01000001.1"/>
</dbReference>
<proteinExistence type="predicted"/>
<dbReference type="PANTHER" id="PTHR37460">
    <property type="entry name" value="ENDONUCLEASE III"/>
    <property type="match status" value="1"/>
</dbReference>
<keyword evidence="2" id="KW-1185">Reference proteome</keyword>
<dbReference type="AlphaFoldDB" id="A0AAP2R9X5"/>
<sequence length="133" mass="14987">MEGRGTYTLIMHLKKGQKLKVGAIGDIYFDEGYYAYTGSALGRSGYARVRRHLNVASGKNATRRWHIDYLLPYVEVIDIITSPRPECSVAESIDGVLSRISGFGCSDCKCLSHLHFSNDMDVMMRVVRESHRI</sequence>